<dbReference type="InterPro" id="IPR055129">
    <property type="entry name" value="YEATS_dom"/>
</dbReference>
<dbReference type="InterPro" id="IPR055127">
    <property type="entry name" value="YEATS2_3HBD"/>
</dbReference>
<evidence type="ECO:0000256" key="2">
    <source>
        <dbReference type="PROSITE-ProRule" id="PRU00376"/>
    </source>
</evidence>
<dbReference type="GO" id="GO:0005634">
    <property type="term" value="C:nucleus"/>
    <property type="evidence" value="ECO:0007669"/>
    <property type="project" value="UniProtKB-SubCell"/>
</dbReference>
<dbReference type="PROSITE" id="PS51037">
    <property type="entry name" value="YEATS"/>
    <property type="match status" value="1"/>
</dbReference>
<sequence>MSPPHKKRRIASDEVQDIAAQFDFEISVRERIRHVTAQRIKWAQALLNEIPDSLCDVDVDSAPTVYKNIALGAWDAVNCPTFVLLDRVIPPSPIQHAALPDPALGAPRVRKQKFLYIKPSEAGEAGLLILKCPACLRTSFTSLQGLLNHARLAHKIEWGTHDDCISACAVVNDKEDPAIEYGIEVGGTLSAQPSLQRLFRSALRDQVAPQDILPAGATLTTTLEERTAEGNHNVAHQDSISTHISRTLGFHAETPALAPFLGKTTTRRGIKAWNELEDIDVYGGIESPKWTHRTGRVLTARNKASLVEDADSTASPAPDDTPPSEVAPAPDAVNVKQEDLFSGLDPFRIQSSRFYFSTRIIITDRSWYQPPQRRGESKHTHKWMISVEAPSYSISITSVLKTLRVSLANHQPLDDNAPEIPSIGCSNPPYVVVGWTSQPFLANVELEFNDAGGGSSKGQTITFEHWVELDQLGVSHPVMGAEQVVDVELEKRMRVLPPRKDIVSINSKSLWATVSAKVETDNAKLPFGEQAKKDASDIDKLLNELVSKFPMTHKDIKSRGRVNLPQLPYMLVLSPDQFKALNLGRRKAIEWGRARAIRDAYNQDIHTKHPGDSRFQPLKTVDVFNWLESKCLFIRGRPSRITSKPPVIQTKMIENEALDAWCGYCGLRLDDDASVHTSGSCIFTGVATQPVSLNSIPPLDSLLILRYPTASVASAIVPTASLSSSRFKPRSLVAIADPRLTIGVMNTVPLLKLPAFRTPHNQGPFPLDRLGNTVSEVDAQLAPYATIGLTLRPLIKILVGSALDVAKEDKHDREQSSGIIAEPRVLTASHLMRGIARGQQESSTIEEKLLYLSLAIMRISVHE</sequence>
<dbReference type="Proteomes" id="UP000807025">
    <property type="component" value="Unassembled WGS sequence"/>
</dbReference>
<dbReference type="InterPro" id="IPR038704">
    <property type="entry name" value="YEAST_sf"/>
</dbReference>
<name>A0A9P6A8I3_PLEER</name>
<dbReference type="InterPro" id="IPR058706">
    <property type="entry name" value="zf-C2H2_AHC1-like"/>
</dbReference>
<comment type="subcellular location">
    <subcellularLocation>
        <location evidence="2">Nucleus</location>
    </subcellularLocation>
</comment>
<dbReference type="AlphaFoldDB" id="A0A9P6A8I3"/>
<keyword evidence="6" id="KW-1185">Reference proteome</keyword>
<dbReference type="Gene3D" id="2.60.40.1970">
    <property type="entry name" value="YEATS domain"/>
    <property type="match status" value="1"/>
</dbReference>
<evidence type="ECO:0000256" key="3">
    <source>
        <dbReference type="SAM" id="MobiDB-lite"/>
    </source>
</evidence>
<evidence type="ECO:0000256" key="1">
    <source>
        <dbReference type="ARBA" id="ARBA00023242"/>
    </source>
</evidence>
<accession>A0A9P6A8I3</accession>
<evidence type="ECO:0000259" key="4">
    <source>
        <dbReference type="PROSITE" id="PS51037"/>
    </source>
</evidence>
<gene>
    <name evidence="5" type="ORF">BDN71DRAFT_1439518</name>
</gene>
<keyword evidence="1 2" id="KW-0539">Nucleus</keyword>
<feature type="domain" description="YEATS" evidence="4">
    <location>
        <begin position="350"/>
        <end position="499"/>
    </location>
</feature>
<comment type="caution">
    <text evidence="5">The sequence shown here is derived from an EMBL/GenBank/DDBJ whole genome shotgun (WGS) entry which is preliminary data.</text>
</comment>
<proteinExistence type="predicted"/>
<protein>
    <recommendedName>
        <fullName evidence="4">YEATS domain-containing protein</fullName>
    </recommendedName>
</protein>
<feature type="region of interest" description="Disordered" evidence="3">
    <location>
        <begin position="306"/>
        <end position="329"/>
    </location>
</feature>
<reference evidence="5" key="1">
    <citation type="submission" date="2020-11" db="EMBL/GenBank/DDBJ databases">
        <authorList>
            <consortium name="DOE Joint Genome Institute"/>
            <person name="Ahrendt S."/>
            <person name="Riley R."/>
            <person name="Andreopoulos W."/>
            <person name="Labutti K."/>
            <person name="Pangilinan J."/>
            <person name="Ruiz-Duenas F.J."/>
            <person name="Barrasa J.M."/>
            <person name="Sanchez-Garcia M."/>
            <person name="Camarero S."/>
            <person name="Miyauchi S."/>
            <person name="Serrano A."/>
            <person name="Linde D."/>
            <person name="Babiker R."/>
            <person name="Drula E."/>
            <person name="Ayuso-Fernandez I."/>
            <person name="Pacheco R."/>
            <person name="Padilla G."/>
            <person name="Ferreira P."/>
            <person name="Barriuso J."/>
            <person name="Kellner H."/>
            <person name="Castanera R."/>
            <person name="Alfaro M."/>
            <person name="Ramirez L."/>
            <person name="Pisabarro A.G."/>
            <person name="Kuo A."/>
            <person name="Tritt A."/>
            <person name="Lipzen A."/>
            <person name="He G."/>
            <person name="Yan M."/>
            <person name="Ng V."/>
            <person name="Cullen D."/>
            <person name="Martin F."/>
            <person name="Rosso M.-N."/>
            <person name="Henrissat B."/>
            <person name="Hibbett D."/>
            <person name="Martinez A.T."/>
            <person name="Grigoriev I.V."/>
        </authorList>
    </citation>
    <scope>NUCLEOTIDE SEQUENCE</scope>
    <source>
        <strain evidence="5">ATCC 90797</strain>
    </source>
</reference>
<dbReference type="Pfam" id="PF25909">
    <property type="entry name" value="zf-C2H2_AHC1"/>
    <property type="match status" value="1"/>
</dbReference>
<dbReference type="EMBL" id="MU154524">
    <property type="protein sequence ID" value="KAF9501206.1"/>
    <property type="molecule type" value="Genomic_DNA"/>
</dbReference>
<evidence type="ECO:0000313" key="5">
    <source>
        <dbReference type="EMBL" id="KAF9501206.1"/>
    </source>
</evidence>
<organism evidence="5 6">
    <name type="scientific">Pleurotus eryngii</name>
    <name type="common">Boletus of the steppes</name>
    <dbReference type="NCBI Taxonomy" id="5323"/>
    <lineage>
        <taxon>Eukaryota</taxon>
        <taxon>Fungi</taxon>
        <taxon>Dikarya</taxon>
        <taxon>Basidiomycota</taxon>
        <taxon>Agaricomycotina</taxon>
        <taxon>Agaricomycetes</taxon>
        <taxon>Agaricomycetidae</taxon>
        <taxon>Agaricales</taxon>
        <taxon>Pleurotineae</taxon>
        <taxon>Pleurotaceae</taxon>
        <taxon>Pleurotus</taxon>
    </lineage>
</organism>
<dbReference type="OrthoDB" id="1741717at2759"/>
<dbReference type="Pfam" id="PF22951">
    <property type="entry name" value="3HBD"/>
    <property type="match status" value="1"/>
</dbReference>
<evidence type="ECO:0000313" key="6">
    <source>
        <dbReference type="Proteomes" id="UP000807025"/>
    </source>
</evidence>